<evidence type="ECO:0000313" key="1">
    <source>
        <dbReference type="EMBL" id="KAH7291445.1"/>
    </source>
</evidence>
<comment type="caution">
    <text evidence="1">The sequence shown here is derived from an EMBL/GenBank/DDBJ whole genome shotgun (WGS) entry which is preliminary data.</text>
</comment>
<dbReference type="Proteomes" id="UP000825935">
    <property type="component" value="Chromosome 29"/>
</dbReference>
<dbReference type="InterPro" id="IPR008581">
    <property type="entry name" value="DUF863_pln"/>
</dbReference>
<sequence>MFPIVSISCWFCKRNNLEGAQLTERISPITCGQAVTMGFNIRGGDKSSLALLSSKRGRAFARTRADEAFALPSFSDAMPAPIQESQQRLSNVARPEQPAKNDAENVKQTMLEHESVFKEQLHELHRLYQKQRVLMTGPKSEHFPDQISEAPSSNSSLLWNPETKLQEGRSVVDMNSVRDCGSSQTCNSIFERVDDVVRPQSHAFCQNENSQVFFGIDVSAPKLDRNHVFSSEQPTSRPLIIDLERPAEEYMDVEVQEEKPQFAGLTCKLTDAFRLPHSHFLGGKKSGELREKNLGAENSVPKNNKLFGFEIVCNTRLSDSYNNFKEDVHKVDRKQDQFISNHPTSNFRYPHEGPSTVIDFQRTEYVSSHASGFSQNLPDLNADVSLTEEGPSSMPTLSAEYVKLKEEQHIDLESDSKACSNTSGLPHWLCQAPLAKSSPSHFSAKTSDFGPKTSVFLHHAHDETVKHLPFPPLPRSEPSWCSNSSVGNSNISVGIANSQLGQESSSLLPQTSTNLGHGKFSHMVSRAFSSELFYSRDAYASEVSYAGIHGVDYRSRGDGIFCSQPRDEQKISISAKLPNSFSGLIGIQGVQFERGEHSAEPFSKVDTAISGKFSNDTPLYHHGQSFSQLLQHGFSQEPLHNPSNEANLWGMPQQGQQAYFKRVESSIHDGLDHARITSGSLSHSRSSTGNHASDCIHAAPMSDVKVQESQFTSYKQIVPSEVPLKKSSIDLNLSGDLIDLNVSSEEFMHLDNIGTSHVNNILHHTGHQKDFNQRSELGRNTSWQTLNSSRESDAFEQQEKSSTCFKSSTNDVAFGLSIDANTTHSHCKVFHMPKVVDNSYLARDTFRNGSLDYYSGDETGGGLVGGKSSDGSGLTSCGSRELMHFRSTKTRDDSITSSGGACQSHESVIHSQNGDAASISLQRKRNNGLLFPASRVHETYQLPFLSPSMEGVPLHHDFKEDCFTCDRMDCDDESESTNPVAKEDLTDAAEAAALLLNLGLDPPVKDGDQFTADGLRNCLNCLADAISDEDSCPRNVLNAESASREKDEVSSSMENSAEVTAAKALDSFELAVLALKPIDPNSECLATPSLDGHNCIENIPTLRRRPSRRGRAGKDFQKDMLRNMVSLSRHDAIEDLQIIEGLIESAPAAMSLSSPQDDSLPAFEQGSSSLTTWKDSKLSRLPATPNMRLWGESTRRKRMGRQRSQWLSLPLGVRLSIFPEYYGNYLS</sequence>
<dbReference type="PANTHER" id="PTHR33167:SF4">
    <property type="entry name" value="TRANSCRIPTION FACTOR, PUTATIVE (DUF863)-RELATED"/>
    <property type="match status" value="1"/>
</dbReference>
<dbReference type="EMBL" id="CM035434">
    <property type="protein sequence ID" value="KAH7291445.1"/>
    <property type="molecule type" value="Genomic_DNA"/>
</dbReference>
<dbReference type="PANTHER" id="PTHR33167">
    <property type="entry name" value="TRANSCRIPTION FACTOR, PUTATIVE (DUF863)-RELATED"/>
    <property type="match status" value="1"/>
</dbReference>
<protein>
    <submittedName>
        <fullName evidence="1">Uncharacterized protein</fullName>
    </submittedName>
</protein>
<accession>A0A8T2R782</accession>
<keyword evidence="2" id="KW-1185">Reference proteome</keyword>
<gene>
    <name evidence="1" type="ORF">KP509_29G017200</name>
</gene>
<organism evidence="1 2">
    <name type="scientific">Ceratopteris richardii</name>
    <name type="common">Triangle waterfern</name>
    <dbReference type="NCBI Taxonomy" id="49495"/>
    <lineage>
        <taxon>Eukaryota</taxon>
        <taxon>Viridiplantae</taxon>
        <taxon>Streptophyta</taxon>
        <taxon>Embryophyta</taxon>
        <taxon>Tracheophyta</taxon>
        <taxon>Polypodiopsida</taxon>
        <taxon>Polypodiidae</taxon>
        <taxon>Polypodiales</taxon>
        <taxon>Pteridineae</taxon>
        <taxon>Pteridaceae</taxon>
        <taxon>Parkerioideae</taxon>
        <taxon>Ceratopteris</taxon>
    </lineage>
</organism>
<dbReference type="OrthoDB" id="1928288at2759"/>
<name>A0A8T2R782_CERRI</name>
<reference evidence="1" key="1">
    <citation type="submission" date="2021-08" db="EMBL/GenBank/DDBJ databases">
        <title>WGS assembly of Ceratopteris richardii.</title>
        <authorList>
            <person name="Marchant D.B."/>
            <person name="Chen G."/>
            <person name="Jenkins J."/>
            <person name="Shu S."/>
            <person name="Leebens-Mack J."/>
            <person name="Grimwood J."/>
            <person name="Schmutz J."/>
            <person name="Soltis P."/>
            <person name="Soltis D."/>
            <person name="Chen Z.-H."/>
        </authorList>
    </citation>
    <scope>NUCLEOTIDE SEQUENCE</scope>
    <source>
        <strain evidence="1">Whitten #5841</strain>
        <tissue evidence="1">Leaf</tissue>
    </source>
</reference>
<proteinExistence type="predicted"/>
<dbReference type="OMA" id="ANMKWER"/>
<evidence type="ECO:0000313" key="2">
    <source>
        <dbReference type="Proteomes" id="UP000825935"/>
    </source>
</evidence>
<dbReference type="AlphaFoldDB" id="A0A8T2R782"/>
<dbReference type="Pfam" id="PF05904">
    <property type="entry name" value="DUF863"/>
    <property type="match status" value="1"/>
</dbReference>